<accession>B8F0I8</accession>
<dbReference type="Proteomes" id="UP000006103">
    <property type="component" value="Plasmid PBr_lp25"/>
</dbReference>
<reference evidence="1 3" key="1">
    <citation type="submission" date="2008-12" db="EMBL/GenBank/DDBJ databases">
        <authorList>
            <person name="Fraser-Liggett C.M."/>
            <person name="Mongodin E.F."/>
            <person name="Casjens B."/>
            <person name="Dunn J."/>
            <person name="Luft B."/>
            <person name="Qiu W."/>
            <person name="Schutzer S."/>
            <person name="Sebastian Y."/>
        </authorList>
    </citation>
    <scope>NUCLEOTIDE SEQUENCE [LARGE SCALE GENOMIC DNA]</scope>
    <source>
        <strain evidence="1 3">PBr</strain>
        <plasmid evidence="1 3">PBr_lp25</plasmid>
    </source>
</reference>
<dbReference type="Proteomes" id="UP000006103">
    <property type="component" value="Plasmid PBr_lp28-4"/>
</dbReference>
<evidence type="ECO:0000313" key="2">
    <source>
        <dbReference type="EMBL" id="ACL34620.1"/>
    </source>
</evidence>
<reference evidence="3" key="3">
    <citation type="journal article" date="2011" name="J. Bacteriol.">
        <title>Whole-genome sequences of two Borrelia afzelii and two Borrelia garinii Lyme disease agent isolates.</title>
        <authorList>
            <person name="Casjens S.R."/>
            <person name="Mongodin E.F."/>
            <person name="Qiu W.-G."/>
            <person name="Dunn J.J."/>
            <person name="Luft B.J."/>
            <person name="Fraser-Liggett C.M."/>
            <person name="Schutzer S.E."/>
        </authorList>
    </citation>
    <scope>NUCLEOTIDE SEQUENCE [LARGE SCALE GENOMIC DNA]</scope>
    <source>
        <strain evidence="3">PBr</strain>
    </source>
</reference>
<geneLocation type="plasmid" evidence="2 3">
    <name>PBr_lp28-4</name>
</geneLocation>
<organism evidence="1 3">
    <name type="scientific">Borreliella garinii PBr</name>
    <dbReference type="NCBI Taxonomy" id="498743"/>
    <lineage>
        <taxon>Bacteria</taxon>
        <taxon>Pseudomonadati</taxon>
        <taxon>Spirochaetota</taxon>
        <taxon>Spirochaetia</taxon>
        <taxon>Spirochaetales</taxon>
        <taxon>Borreliaceae</taxon>
        <taxon>Borreliella</taxon>
    </lineage>
</organism>
<keyword evidence="1" id="KW-0614">Plasmid</keyword>
<geneLocation type="plasmid" evidence="1 3">
    <name>PBr_lp25</name>
</geneLocation>
<evidence type="ECO:0000313" key="1">
    <source>
        <dbReference type="EMBL" id="ACL34428.1"/>
    </source>
</evidence>
<dbReference type="EMBL" id="CP001304">
    <property type="protein sequence ID" value="ACL34620.1"/>
    <property type="molecule type" value="Genomic_DNA"/>
</dbReference>
<evidence type="ECO:0000313" key="3">
    <source>
        <dbReference type="Proteomes" id="UP000006103"/>
    </source>
</evidence>
<proteinExistence type="predicted"/>
<dbReference type="AlphaFoldDB" id="B8F0I8"/>
<keyword evidence="3" id="KW-1185">Reference proteome</keyword>
<reference evidence="2" key="2">
    <citation type="journal article" date="2011" name="J. Bacteriol.">
        <title>Whole-Genome Sequences of Two Borrelia afzelii and Two Borrelia garinii Lyme Disease Agent Isolates.</title>
        <authorList>
            <person name="Casjens S.R."/>
            <person name="Mongodin E.F."/>
            <person name="Qiu W.-G."/>
            <person name="Dunn J.J."/>
            <person name="Luft B.J."/>
            <person name="Fraser-Liggett C.M."/>
            <person name="Schutzer S.E."/>
        </authorList>
    </citation>
    <scope>NUCLEOTIDE SEQUENCE</scope>
    <source>
        <strain evidence="2">PBr</strain>
        <plasmid evidence="2">PBr_lp28-4</plasmid>
    </source>
</reference>
<dbReference type="EMBL" id="CP001301">
    <property type="protein sequence ID" value="ACL34428.1"/>
    <property type="molecule type" value="Genomic_DNA"/>
</dbReference>
<protein>
    <submittedName>
        <fullName evidence="1">Uncharacterized protein</fullName>
    </submittedName>
</protein>
<gene>
    <name evidence="1" type="ORF">BGAPBR_E0008</name>
    <name evidence="2" type="ORF">BGAPBR_I0006</name>
</gene>
<name>B8F0I8_BORGR</name>
<sequence>MFPYYDFLQITIKGSQTETRLNNYDTSSAAHFKIKREIKVPY</sequence>